<dbReference type="AlphaFoldDB" id="A0AAN8PDE4"/>
<name>A0AAN8PDE4_PATCE</name>
<feature type="chain" id="PRO_5042960795" evidence="1">
    <location>
        <begin position="22"/>
        <end position="145"/>
    </location>
</feature>
<dbReference type="Proteomes" id="UP001347796">
    <property type="component" value="Unassembled WGS sequence"/>
</dbReference>
<feature type="signal peptide" evidence="1">
    <location>
        <begin position="1"/>
        <end position="21"/>
    </location>
</feature>
<keyword evidence="1" id="KW-0732">Signal</keyword>
<keyword evidence="3" id="KW-1185">Reference proteome</keyword>
<evidence type="ECO:0000313" key="3">
    <source>
        <dbReference type="Proteomes" id="UP001347796"/>
    </source>
</evidence>
<dbReference type="EMBL" id="JAZGQO010000011">
    <property type="protein sequence ID" value="KAK6173669.1"/>
    <property type="molecule type" value="Genomic_DNA"/>
</dbReference>
<gene>
    <name evidence="2" type="ORF">SNE40_017079</name>
</gene>
<accession>A0AAN8PDE4</accession>
<protein>
    <submittedName>
        <fullName evidence="2">Uncharacterized protein</fullName>
    </submittedName>
</protein>
<evidence type="ECO:0000313" key="2">
    <source>
        <dbReference type="EMBL" id="KAK6173669.1"/>
    </source>
</evidence>
<sequence>MNTSLFIMLAGAAIIAVTVHGIQVDPPTEFPLLHDDSRAIYEDDYWKPFNKDRSAHVPRNPLAHFFRPKFGRCEETKRKLRNLASELAYLSEAISALADKREDRPYYKDDTPYYREDRAFYKDETPYYREDRAFYKEDYPYYQKW</sequence>
<reference evidence="2 3" key="1">
    <citation type="submission" date="2024-01" db="EMBL/GenBank/DDBJ databases">
        <title>The genome of the rayed Mediterranean limpet Patella caerulea (Linnaeus, 1758).</title>
        <authorList>
            <person name="Anh-Thu Weber A."/>
            <person name="Halstead-Nussloch G."/>
        </authorList>
    </citation>
    <scope>NUCLEOTIDE SEQUENCE [LARGE SCALE GENOMIC DNA]</scope>
    <source>
        <strain evidence="2">AATW-2023a</strain>
        <tissue evidence="2">Whole specimen</tissue>
    </source>
</reference>
<comment type="caution">
    <text evidence="2">The sequence shown here is derived from an EMBL/GenBank/DDBJ whole genome shotgun (WGS) entry which is preliminary data.</text>
</comment>
<organism evidence="2 3">
    <name type="scientific">Patella caerulea</name>
    <name type="common">Rayed Mediterranean limpet</name>
    <dbReference type="NCBI Taxonomy" id="87958"/>
    <lineage>
        <taxon>Eukaryota</taxon>
        <taxon>Metazoa</taxon>
        <taxon>Spiralia</taxon>
        <taxon>Lophotrochozoa</taxon>
        <taxon>Mollusca</taxon>
        <taxon>Gastropoda</taxon>
        <taxon>Patellogastropoda</taxon>
        <taxon>Patelloidea</taxon>
        <taxon>Patellidae</taxon>
        <taxon>Patella</taxon>
    </lineage>
</organism>
<evidence type="ECO:0000256" key="1">
    <source>
        <dbReference type="SAM" id="SignalP"/>
    </source>
</evidence>
<proteinExistence type="predicted"/>